<evidence type="ECO:0008006" key="3">
    <source>
        <dbReference type="Google" id="ProtNLM"/>
    </source>
</evidence>
<evidence type="ECO:0000313" key="2">
    <source>
        <dbReference type="Proteomes" id="UP000192596"/>
    </source>
</evidence>
<protein>
    <recommendedName>
        <fullName evidence="3">SnoaL-like domain-containing protein</fullName>
    </recommendedName>
</protein>
<proteinExistence type="predicted"/>
<dbReference type="InterPro" id="IPR050977">
    <property type="entry name" value="Fungal_Meroterpenoid_Isomerase"/>
</dbReference>
<dbReference type="EMBL" id="NAJO01000049">
    <property type="protein sequence ID" value="OQN97949.1"/>
    <property type="molecule type" value="Genomic_DNA"/>
</dbReference>
<comment type="caution">
    <text evidence="1">The sequence shown here is derived from an EMBL/GenBank/DDBJ whole genome shotgun (WGS) entry which is preliminary data.</text>
</comment>
<keyword evidence="2" id="KW-1185">Reference proteome</keyword>
<sequence length="146" mass="16144">MSSLAAQKATIAQLLAHVNSWDLEAIATLFAPGFIRVLQPGRSVESREVNGDELILGLSRLGSTFITPVKYDFRNYVHDGDAHKSSFEFTNAAETRLGPFGLEGVMILEFTEDGTKIFRLVEYVDSKVYMAFREKVAAAMKDGPPK</sequence>
<dbReference type="PANTHER" id="PTHR39598">
    <property type="entry name" value="AUSTINOL SYNTHESIS PROTEIN F-RELATED"/>
    <property type="match status" value="1"/>
</dbReference>
<dbReference type="SUPFAM" id="SSF54427">
    <property type="entry name" value="NTF2-like"/>
    <property type="match status" value="1"/>
</dbReference>
<dbReference type="OrthoDB" id="3758478at2759"/>
<reference evidence="2" key="1">
    <citation type="submission" date="2017-03" db="EMBL/GenBank/DDBJ databases">
        <title>Genomes of endolithic fungi from Antarctica.</title>
        <authorList>
            <person name="Coleine C."/>
            <person name="Masonjones S."/>
            <person name="Stajich J.E."/>
        </authorList>
    </citation>
    <scope>NUCLEOTIDE SEQUENCE [LARGE SCALE GENOMIC DNA]</scope>
    <source>
        <strain evidence="2">CCFEE 5527</strain>
    </source>
</reference>
<name>A0A1V8SFU0_9PEZI</name>
<gene>
    <name evidence="1" type="ORF">B0A48_16253</name>
</gene>
<accession>A0A1V8SFU0</accession>
<evidence type="ECO:0000313" key="1">
    <source>
        <dbReference type="EMBL" id="OQN97949.1"/>
    </source>
</evidence>
<dbReference type="PANTHER" id="PTHR39598:SF1">
    <property type="entry name" value="AUSTINOID BIOSYNTHESIS CLUSTERS PROTEIN F-RELATED"/>
    <property type="match status" value="1"/>
</dbReference>
<dbReference type="InterPro" id="IPR032710">
    <property type="entry name" value="NTF2-like_dom_sf"/>
</dbReference>
<dbReference type="Proteomes" id="UP000192596">
    <property type="component" value="Unassembled WGS sequence"/>
</dbReference>
<dbReference type="InParanoid" id="A0A1V8SFU0"/>
<organism evidence="1 2">
    <name type="scientific">Cryoendolithus antarcticus</name>
    <dbReference type="NCBI Taxonomy" id="1507870"/>
    <lineage>
        <taxon>Eukaryota</taxon>
        <taxon>Fungi</taxon>
        <taxon>Dikarya</taxon>
        <taxon>Ascomycota</taxon>
        <taxon>Pezizomycotina</taxon>
        <taxon>Dothideomycetes</taxon>
        <taxon>Dothideomycetidae</taxon>
        <taxon>Cladosporiales</taxon>
        <taxon>Cladosporiaceae</taxon>
        <taxon>Cryoendolithus</taxon>
    </lineage>
</organism>
<dbReference type="AlphaFoldDB" id="A0A1V8SFU0"/>
<dbReference type="STRING" id="1507870.A0A1V8SFU0"/>
<dbReference type="Gene3D" id="3.10.450.50">
    <property type="match status" value="1"/>
</dbReference>